<comment type="catalytic activity">
    <reaction evidence="1">
        <text>a 4-O-methyl-thymidine in DNA + L-cysteinyl-[protein] = a thymidine in DNA + S-methyl-L-cysteinyl-[protein]</text>
        <dbReference type="Rhea" id="RHEA:53428"/>
        <dbReference type="Rhea" id="RHEA-COMP:10131"/>
        <dbReference type="Rhea" id="RHEA-COMP:10132"/>
        <dbReference type="Rhea" id="RHEA-COMP:13555"/>
        <dbReference type="Rhea" id="RHEA-COMP:13556"/>
        <dbReference type="ChEBI" id="CHEBI:29950"/>
        <dbReference type="ChEBI" id="CHEBI:82612"/>
        <dbReference type="ChEBI" id="CHEBI:137386"/>
        <dbReference type="ChEBI" id="CHEBI:137387"/>
        <dbReference type="EC" id="2.1.1.63"/>
    </reaction>
</comment>
<keyword evidence="7" id="KW-0234">DNA repair</keyword>
<evidence type="ECO:0000256" key="5">
    <source>
        <dbReference type="ARBA" id="ARBA00022679"/>
    </source>
</evidence>
<dbReference type="GO" id="GO:0003908">
    <property type="term" value="F:methylated-DNA-[protein]-cysteine S-methyltransferase activity"/>
    <property type="evidence" value="ECO:0007669"/>
    <property type="project" value="UniProtKB-EC"/>
</dbReference>
<dbReference type="SUPFAM" id="SSF46767">
    <property type="entry name" value="Methylated DNA-protein cysteine methyltransferase, C-terminal domain"/>
    <property type="match status" value="1"/>
</dbReference>
<dbReference type="InterPro" id="IPR001497">
    <property type="entry name" value="MethylDNA_cys_MeTrfase_AS"/>
</dbReference>
<dbReference type="Gene3D" id="1.10.10.10">
    <property type="entry name" value="Winged helix-like DNA-binding domain superfamily/Winged helix DNA-binding domain"/>
    <property type="match status" value="1"/>
</dbReference>
<dbReference type="GO" id="GO:0006281">
    <property type="term" value="P:DNA repair"/>
    <property type="evidence" value="ECO:0007669"/>
    <property type="project" value="UniProtKB-KW"/>
</dbReference>
<evidence type="ECO:0000259" key="9">
    <source>
        <dbReference type="Pfam" id="PF01035"/>
    </source>
</evidence>
<feature type="domain" description="Methylated-DNA-[protein]-cysteine S-methyltransferase DNA binding" evidence="9">
    <location>
        <begin position="77"/>
        <end position="155"/>
    </location>
</feature>
<reference evidence="10 11" key="1">
    <citation type="submission" date="2015-10" db="EMBL/GenBank/DDBJ databases">
        <title>Metagenome-Assembled Genomes uncover a global brackish microbiome.</title>
        <authorList>
            <person name="Hugerth L.W."/>
            <person name="Larsson J."/>
            <person name="Alneberg J."/>
            <person name="Lindh M.V."/>
            <person name="Legrand C."/>
            <person name="Pinhassi J."/>
            <person name="Andersson A.F."/>
        </authorList>
    </citation>
    <scope>NUCLEOTIDE SEQUENCE [LARGE SCALE GENOMIC DNA]</scope>
    <source>
        <strain evidence="10">BACL26 MAG-121220-bin70</strain>
    </source>
</reference>
<dbReference type="InterPro" id="IPR036388">
    <property type="entry name" value="WH-like_DNA-bd_sf"/>
</dbReference>
<dbReference type="EC" id="2.1.1.63" evidence="3"/>
<dbReference type="FunFam" id="1.10.10.10:FF:000214">
    <property type="entry name" value="Methylated-DNA--protein-cysteine methyltransferase"/>
    <property type="match status" value="1"/>
</dbReference>
<accession>A0A0R2U3E5</accession>
<name>A0A0R2U3E5_9GAMM</name>
<dbReference type="SUPFAM" id="SSF53155">
    <property type="entry name" value="Methylated DNA-protein cysteine methyltransferase domain"/>
    <property type="match status" value="1"/>
</dbReference>
<evidence type="ECO:0000256" key="1">
    <source>
        <dbReference type="ARBA" id="ARBA00001286"/>
    </source>
</evidence>
<comment type="similarity">
    <text evidence="2">Belongs to the MGMT family.</text>
</comment>
<keyword evidence="6" id="KW-0227">DNA damage</keyword>
<evidence type="ECO:0000256" key="2">
    <source>
        <dbReference type="ARBA" id="ARBA00008711"/>
    </source>
</evidence>
<evidence type="ECO:0000256" key="4">
    <source>
        <dbReference type="ARBA" id="ARBA00022603"/>
    </source>
</evidence>
<keyword evidence="4 10" id="KW-0489">Methyltransferase</keyword>
<evidence type="ECO:0000313" key="10">
    <source>
        <dbReference type="EMBL" id="KRO93448.1"/>
    </source>
</evidence>
<dbReference type="PROSITE" id="PS00374">
    <property type="entry name" value="MGMT"/>
    <property type="match status" value="1"/>
</dbReference>
<evidence type="ECO:0000256" key="8">
    <source>
        <dbReference type="ARBA" id="ARBA00049348"/>
    </source>
</evidence>
<dbReference type="CDD" id="cd06445">
    <property type="entry name" value="ATase"/>
    <property type="match status" value="1"/>
</dbReference>
<keyword evidence="5 10" id="KW-0808">Transferase</keyword>
<comment type="caution">
    <text evidence="10">The sequence shown here is derived from an EMBL/GenBank/DDBJ whole genome shotgun (WGS) entry which is preliminary data.</text>
</comment>
<dbReference type="InterPro" id="IPR036631">
    <property type="entry name" value="MGMT_N_sf"/>
</dbReference>
<dbReference type="Gene3D" id="3.30.160.70">
    <property type="entry name" value="Methylated DNA-protein cysteine methyltransferase domain"/>
    <property type="match status" value="1"/>
</dbReference>
<dbReference type="GO" id="GO:0032259">
    <property type="term" value="P:methylation"/>
    <property type="evidence" value="ECO:0007669"/>
    <property type="project" value="UniProtKB-KW"/>
</dbReference>
<evidence type="ECO:0000256" key="7">
    <source>
        <dbReference type="ARBA" id="ARBA00023204"/>
    </source>
</evidence>
<dbReference type="PANTHER" id="PTHR10815">
    <property type="entry name" value="METHYLATED-DNA--PROTEIN-CYSTEINE METHYLTRANSFERASE"/>
    <property type="match status" value="1"/>
</dbReference>
<dbReference type="AlphaFoldDB" id="A0A0R2U3E5"/>
<evidence type="ECO:0000313" key="11">
    <source>
        <dbReference type="Proteomes" id="UP000051213"/>
    </source>
</evidence>
<dbReference type="InterPro" id="IPR014048">
    <property type="entry name" value="MethylDNA_cys_MeTrfase_DNA-bd"/>
</dbReference>
<dbReference type="Proteomes" id="UP000051213">
    <property type="component" value="Unassembled WGS sequence"/>
</dbReference>
<organism evidence="10 11">
    <name type="scientific">SAR92 bacterium BACL26 MAG-121220-bin70</name>
    <dbReference type="NCBI Taxonomy" id="1655626"/>
    <lineage>
        <taxon>Bacteria</taxon>
        <taxon>Pseudomonadati</taxon>
        <taxon>Pseudomonadota</taxon>
        <taxon>Gammaproteobacteria</taxon>
        <taxon>Cellvibrionales</taxon>
        <taxon>Porticoccaceae</taxon>
        <taxon>SAR92 clade</taxon>
    </lineage>
</organism>
<evidence type="ECO:0000256" key="3">
    <source>
        <dbReference type="ARBA" id="ARBA00011918"/>
    </source>
</evidence>
<comment type="catalytic activity">
    <reaction evidence="8">
        <text>a 6-O-methyl-2'-deoxyguanosine in DNA + L-cysteinyl-[protein] = S-methyl-L-cysteinyl-[protein] + a 2'-deoxyguanosine in DNA</text>
        <dbReference type="Rhea" id="RHEA:24000"/>
        <dbReference type="Rhea" id="RHEA-COMP:10131"/>
        <dbReference type="Rhea" id="RHEA-COMP:10132"/>
        <dbReference type="Rhea" id="RHEA-COMP:11367"/>
        <dbReference type="Rhea" id="RHEA-COMP:11368"/>
        <dbReference type="ChEBI" id="CHEBI:29950"/>
        <dbReference type="ChEBI" id="CHEBI:82612"/>
        <dbReference type="ChEBI" id="CHEBI:85445"/>
        <dbReference type="ChEBI" id="CHEBI:85448"/>
        <dbReference type="EC" id="2.1.1.63"/>
    </reaction>
</comment>
<dbReference type="Pfam" id="PF01035">
    <property type="entry name" value="DNA_binding_1"/>
    <property type="match status" value="1"/>
</dbReference>
<proteinExistence type="inferred from homology"/>
<protein>
    <recommendedName>
        <fullName evidence="3">methylated-DNA--[protein]-cysteine S-methyltransferase</fullName>
        <ecNumber evidence="3">2.1.1.63</ecNumber>
    </recommendedName>
</protein>
<dbReference type="NCBIfam" id="TIGR00589">
    <property type="entry name" value="ogt"/>
    <property type="match status" value="1"/>
</dbReference>
<dbReference type="EMBL" id="LICA01000254">
    <property type="protein sequence ID" value="KRO93448.1"/>
    <property type="molecule type" value="Genomic_DNA"/>
</dbReference>
<evidence type="ECO:0000256" key="6">
    <source>
        <dbReference type="ARBA" id="ARBA00022763"/>
    </source>
</evidence>
<sequence length="159" mass="17519">PYAEFVVGAFDGKLCLCDFRYRKMRSAVDARIQSGLNATFVEKNDPLLEVTREQLNEYFMGTRSSFDIPLLPVGTTFQKEVWHALLQIPYGKTTSYLGMATAINNPRAIRAVGSANGANALAIVIPCHRVINSNGDLGGFGGGIPLKQRLLRLEQNLFI</sequence>
<dbReference type="InterPro" id="IPR036217">
    <property type="entry name" value="MethylDNA_cys_MeTrfase_DNAb"/>
</dbReference>
<dbReference type="PANTHER" id="PTHR10815:SF5">
    <property type="entry name" value="METHYLATED-DNA--PROTEIN-CYSTEINE METHYLTRANSFERASE"/>
    <property type="match status" value="1"/>
</dbReference>
<gene>
    <name evidence="10" type="ORF">ABS24_05120</name>
</gene>
<feature type="non-terminal residue" evidence="10">
    <location>
        <position position="1"/>
    </location>
</feature>